<dbReference type="PANTHER" id="PTHR18806:SF4">
    <property type="entry name" value="RNA-BINDING PROTEIN 25"/>
    <property type="match status" value="1"/>
</dbReference>
<dbReference type="Pfam" id="PF01480">
    <property type="entry name" value="PWI"/>
    <property type="match status" value="1"/>
</dbReference>
<dbReference type="PROSITE" id="PS51025">
    <property type="entry name" value="PWI"/>
    <property type="match status" value="1"/>
</dbReference>
<reference evidence="7" key="1">
    <citation type="submission" date="2014-04" db="EMBL/GenBank/DDBJ databases">
        <title>Evolutionary Origins and Diversification of the Mycorrhizal Mutualists.</title>
        <authorList>
            <consortium name="DOE Joint Genome Institute"/>
            <consortium name="Mycorrhizal Genomics Consortium"/>
            <person name="Kohler A."/>
            <person name="Kuo A."/>
            <person name="Nagy L.G."/>
            <person name="Floudas D."/>
            <person name="Copeland A."/>
            <person name="Barry K.W."/>
            <person name="Cichocki N."/>
            <person name="Veneault-Fourrey C."/>
            <person name="LaButti K."/>
            <person name="Lindquist E.A."/>
            <person name="Lipzen A."/>
            <person name="Lundell T."/>
            <person name="Morin E."/>
            <person name="Murat C."/>
            <person name="Riley R."/>
            <person name="Ohm R."/>
            <person name="Sun H."/>
            <person name="Tunlid A."/>
            <person name="Henrissat B."/>
            <person name="Grigoriev I.V."/>
            <person name="Hibbett D.S."/>
            <person name="Martin F."/>
        </authorList>
    </citation>
    <scope>NUCLEOTIDE SEQUENCE [LARGE SCALE GENOMIC DNA]</scope>
    <source>
        <strain evidence="7">FD-334 SS-4</strain>
    </source>
</reference>
<dbReference type="EMBL" id="KN817603">
    <property type="protein sequence ID" value="KJA17436.1"/>
    <property type="molecule type" value="Genomic_DNA"/>
</dbReference>
<gene>
    <name evidence="6" type="ORF">HYPSUDRAFT_70680</name>
</gene>
<evidence type="ECO:0000256" key="1">
    <source>
        <dbReference type="PROSITE-ProRule" id="PRU00176"/>
    </source>
</evidence>
<feature type="region of interest" description="Disordered" evidence="3">
    <location>
        <begin position="390"/>
        <end position="413"/>
    </location>
</feature>
<dbReference type="GO" id="GO:0003729">
    <property type="term" value="F:mRNA binding"/>
    <property type="evidence" value="ECO:0007669"/>
    <property type="project" value="TreeGrafter"/>
</dbReference>
<dbReference type="OrthoDB" id="6275295at2759"/>
<dbReference type="InterPro" id="IPR035979">
    <property type="entry name" value="RBD_domain_sf"/>
</dbReference>
<dbReference type="Gene3D" id="1.20.1390.10">
    <property type="entry name" value="PWI domain"/>
    <property type="match status" value="1"/>
</dbReference>
<organism evidence="6 7">
    <name type="scientific">Hypholoma sublateritium (strain FD-334 SS-4)</name>
    <dbReference type="NCBI Taxonomy" id="945553"/>
    <lineage>
        <taxon>Eukaryota</taxon>
        <taxon>Fungi</taxon>
        <taxon>Dikarya</taxon>
        <taxon>Basidiomycota</taxon>
        <taxon>Agaricomycotina</taxon>
        <taxon>Agaricomycetes</taxon>
        <taxon>Agaricomycetidae</taxon>
        <taxon>Agaricales</taxon>
        <taxon>Agaricineae</taxon>
        <taxon>Strophariaceae</taxon>
        <taxon>Hypholoma</taxon>
    </lineage>
</organism>
<dbReference type="PANTHER" id="PTHR18806">
    <property type="entry name" value="RBM25 PROTEIN"/>
    <property type="match status" value="1"/>
</dbReference>
<evidence type="ECO:0000313" key="6">
    <source>
        <dbReference type="EMBL" id="KJA17436.1"/>
    </source>
</evidence>
<proteinExistence type="predicted"/>
<feature type="compositionally biased region" description="Basic and acidic residues" evidence="3">
    <location>
        <begin position="397"/>
        <end position="413"/>
    </location>
</feature>
<feature type="compositionally biased region" description="Basic and acidic residues" evidence="3">
    <location>
        <begin position="218"/>
        <end position="229"/>
    </location>
</feature>
<dbReference type="InterPro" id="IPR002483">
    <property type="entry name" value="PWI_dom"/>
</dbReference>
<dbReference type="Pfam" id="PF00076">
    <property type="entry name" value="RRM_1"/>
    <property type="match status" value="1"/>
</dbReference>
<feature type="region of interest" description="Disordered" evidence="3">
    <location>
        <begin position="218"/>
        <end position="326"/>
    </location>
</feature>
<evidence type="ECO:0000313" key="7">
    <source>
        <dbReference type="Proteomes" id="UP000054270"/>
    </source>
</evidence>
<feature type="domain" description="PWI" evidence="5">
    <location>
        <begin position="517"/>
        <end position="617"/>
    </location>
</feature>
<feature type="region of interest" description="Disordered" evidence="3">
    <location>
        <begin position="1"/>
        <end position="23"/>
    </location>
</feature>
<keyword evidence="1" id="KW-0694">RNA-binding</keyword>
<dbReference type="PROSITE" id="PS50102">
    <property type="entry name" value="RRM"/>
    <property type="match status" value="1"/>
</dbReference>
<evidence type="ECO:0000259" key="4">
    <source>
        <dbReference type="PROSITE" id="PS50102"/>
    </source>
</evidence>
<evidence type="ECO:0000256" key="2">
    <source>
        <dbReference type="SAM" id="Coils"/>
    </source>
</evidence>
<evidence type="ECO:0000256" key="3">
    <source>
        <dbReference type="SAM" id="MobiDB-lite"/>
    </source>
</evidence>
<keyword evidence="2" id="KW-0175">Coiled coil</keyword>
<evidence type="ECO:0008006" key="8">
    <source>
        <dbReference type="Google" id="ProtNLM"/>
    </source>
</evidence>
<sequence>MQQPNRLGLGMRPPMPSYGQGPSMSALAHQQQMHFMPPPIQKQQTTLFVGSISGGITDAFLNQLLSACGPIKSFKRLITPANKPQGFGFAEFEDPAGALRAIALLNGVELPALEDGCANKKLLVKADEKTRAFLDSFQANQMSTDAEEAKKKEAQAKIDELVADINRVSQDAANNGLIDKEKYIIPPHLHDLQEADLPETQRGLVISEIAQFRERAAKREREKLRDVRDSIPVMTNGAPNGPKAREWGKPQGNQDSHAGASKPQAFGKGAQGYSKPVSFVKSEDTSSDRDSISHNKQKTDEELEAERKEHRRQEEELSYKDRERRYEPRERARIQALERTIARERTQKEAEDRDRIEIKARLDVWDDDESDELFYVDRVRWRHLRQRRLEAEEDADEKSRRFEEQEAENLRRESEDFLARQMDEMQALAEEQRKAGLLLDDGAPVRLNVSIAGPSAKEKEPPAKEKATVFAHDEEEEDGMKKRRAPLVKLDFSVAETGEQVKERLERIRQSVPHDKETLFKAKVRWDGLTDTIIDRKLEPLVKRLMIKYLGEMEEEDLIMFVLEHLKDHKAPQKLIEGLEPVLEEEATDLVVNVWRQIIFESMAYNEGLLTDKLLVD</sequence>
<protein>
    <recommendedName>
        <fullName evidence="8">PWI domain-containing protein</fullName>
    </recommendedName>
</protein>
<feature type="domain" description="RRM" evidence="4">
    <location>
        <begin position="45"/>
        <end position="129"/>
    </location>
</feature>
<dbReference type="STRING" id="945553.A0A0D2NLC5"/>
<dbReference type="OMA" id="DGCVNKK"/>
<dbReference type="GO" id="GO:0005681">
    <property type="term" value="C:spliceosomal complex"/>
    <property type="evidence" value="ECO:0007669"/>
    <property type="project" value="TreeGrafter"/>
</dbReference>
<feature type="coiled-coil region" evidence="2">
    <location>
        <begin position="144"/>
        <end position="171"/>
    </location>
</feature>
<evidence type="ECO:0000259" key="5">
    <source>
        <dbReference type="PROSITE" id="PS51025"/>
    </source>
</evidence>
<dbReference type="Proteomes" id="UP000054270">
    <property type="component" value="Unassembled WGS sequence"/>
</dbReference>
<dbReference type="Gene3D" id="3.30.70.330">
    <property type="match status" value="1"/>
</dbReference>
<keyword evidence="7" id="KW-1185">Reference proteome</keyword>
<dbReference type="AlphaFoldDB" id="A0A0D2NLC5"/>
<dbReference type="InterPro" id="IPR052768">
    <property type="entry name" value="RBM25"/>
</dbReference>
<dbReference type="SMART" id="SM00311">
    <property type="entry name" value="PWI"/>
    <property type="match status" value="1"/>
</dbReference>
<name>A0A0D2NLC5_HYPSF</name>
<accession>A0A0D2NLC5</accession>
<dbReference type="InterPro" id="IPR012677">
    <property type="entry name" value="Nucleotide-bd_a/b_plait_sf"/>
</dbReference>
<dbReference type="SUPFAM" id="SSF54928">
    <property type="entry name" value="RNA-binding domain, RBD"/>
    <property type="match status" value="1"/>
</dbReference>
<dbReference type="InterPro" id="IPR034268">
    <property type="entry name" value="RBM25_RRM"/>
</dbReference>
<dbReference type="CDD" id="cd12446">
    <property type="entry name" value="RRM_RBM25"/>
    <property type="match status" value="1"/>
</dbReference>
<dbReference type="InterPro" id="IPR000504">
    <property type="entry name" value="RRM_dom"/>
</dbReference>
<feature type="compositionally biased region" description="Basic and acidic residues" evidence="3">
    <location>
        <begin position="281"/>
        <end position="326"/>
    </location>
</feature>
<dbReference type="SMART" id="SM00360">
    <property type="entry name" value="RRM"/>
    <property type="match status" value="1"/>
</dbReference>